<dbReference type="Pfam" id="PF05551">
    <property type="entry name" value="zf-His_Me_endon"/>
    <property type="match status" value="1"/>
</dbReference>
<dbReference type="InterPro" id="IPR044925">
    <property type="entry name" value="His-Me_finger_sf"/>
</dbReference>
<feature type="region of interest" description="Disordered" evidence="1">
    <location>
        <begin position="357"/>
        <end position="415"/>
    </location>
</feature>
<sequence>MVKKANIGSNGPQANSRSRNVNERSTSHQDGYMDSSNKSNLEYCSATKTPSINTVYKIIDLTEFSDSNEPQFIEPLSRKNSKKRKRTEEEQARRKPDVFHYDGATRRNMAPKIVYPRDRITMNRLTTRPWVREAKAAAANKPPTYLAADYLDMEDEDGFSLRPPSWPFIPRVVPVETMPLKDRKRFFIYTPTFAMMKAMRATVSEVHRFFTPIKNIGDCMLHPRPPPLRLDGGMVGKISYSYRWKDDIGIHGIHVNYGVVALLINSRLTNTQKEGWIEEAWHLSHLCGNWICCNWRHHTVEDGPTNVSRNACFASARECRHEPPCMKEKKRKLVLPAYRGRQGQVVVVPGMTDEDVNGVEEEESEGSGCATDCECRDGVEGEEVRRDEEGDKKDEDDDEDDEDDENGSDDDHIIS</sequence>
<dbReference type="AlphaFoldDB" id="A0A8H3IXB6"/>
<feature type="compositionally biased region" description="Polar residues" evidence="1">
    <location>
        <begin position="7"/>
        <end position="19"/>
    </location>
</feature>
<dbReference type="InterPro" id="IPR044930">
    <property type="entry name" value="Homing_endonuclease_His-Me"/>
</dbReference>
<feature type="domain" description="Zinc-binding loop region of homing endonuclease" evidence="2">
    <location>
        <begin position="276"/>
        <end position="328"/>
    </location>
</feature>
<proteinExistence type="predicted"/>
<reference evidence="3" key="1">
    <citation type="submission" date="2021-03" db="EMBL/GenBank/DDBJ databases">
        <authorList>
            <person name="Tagirdzhanova G."/>
        </authorList>
    </citation>
    <scope>NUCLEOTIDE SEQUENCE</scope>
</reference>
<evidence type="ECO:0000313" key="3">
    <source>
        <dbReference type="EMBL" id="CAF9930819.1"/>
    </source>
</evidence>
<feature type="compositionally biased region" description="Basic and acidic residues" evidence="1">
    <location>
        <begin position="373"/>
        <end position="393"/>
    </location>
</feature>
<feature type="region of interest" description="Disordered" evidence="1">
    <location>
        <begin position="72"/>
        <end position="95"/>
    </location>
</feature>
<feature type="compositionally biased region" description="Basic and acidic residues" evidence="1">
    <location>
        <begin position="86"/>
        <end position="95"/>
    </location>
</feature>
<dbReference type="InterPro" id="IPR008704">
    <property type="entry name" value="Endonuclease_Zinc-binding_loop"/>
</dbReference>
<keyword evidence="4" id="KW-1185">Reference proteome</keyword>
<dbReference type="GO" id="GO:0004519">
    <property type="term" value="F:endonuclease activity"/>
    <property type="evidence" value="ECO:0007669"/>
    <property type="project" value="InterPro"/>
</dbReference>
<dbReference type="SUPFAM" id="SSF54060">
    <property type="entry name" value="His-Me finger endonucleases"/>
    <property type="match status" value="1"/>
</dbReference>
<comment type="caution">
    <text evidence="3">The sequence shown here is derived from an EMBL/GenBank/DDBJ whole genome shotgun (WGS) entry which is preliminary data.</text>
</comment>
<accession>A0A8H3IXB6</accession>
<dbReference type="Gene3D" id="3.90.75.10">
    <property type="entry name" value="Homing Intron 3 (I-ppo) Encoded Endonuclease, Chain A"/>
    <property type="match status" value="1"/>
</dbReference>
<feature type="region of interest" description="Disordered" evidence="1">
    <location>
        <begin position="1"/>
        <end position="39"/>
    </location>
</feature>
<protein>
    <recommendedName>
        <fullName evidence="2">Zinc-binding loop region of homing endonuclease domain-containing protein</fullName>
    </recommendedName>
</protein>
<dbReference type="EMBL" id="CAJPDS010000057">
    <property type="protein sequence ID" value="CAF9930819.1"/>
    <property type="molecule type" value="Genomic_DNA"/>
</dbReference>
<gene>
    <name evidence="3" type="ORF">HETSPECPRED_007718</name>
</gene>
<name>A0A8H3IXB6_9LECA</name>
<evidence type="ECO:0000256" key="1">
    <source>
        <dbReference type="SAM" id="MobiDB-lite"/>
    </source>
</evidence>
<evidence type="ECO:0000259" key="2">
    <source>
        <dbReference type="Pfam" id="PF05551"/>
    </source>
</evidence>
<organism evidence="3 4">
    <name type="scientific">Heterodermia speciosa</name>
    <dbReference type="NCBI Taxonomy" id="116794"/>
    <lineage>
        <taxon>Eukaryota</taxon>
        <taxon>Fungi</taxon>
        <taxon>Dikarya</taxon>
        <taxon>Ascomycota</taxon>
        <taxon>Pezizomycotina</taxon>
        <taxon>Lecanoromycetes</taxon>
        <taxon>OSLEUM clade</taxon>
        <taxon>Lecanoromycetidae</taxon>
        <taxon>Caliciales</taxon>
        <taxon>Physciaceae</taxon>
        <taxon>Heterodermia</taxon>
    </lineage>
</organism>
<dbReference type="OrthoDB" id="5386048at2759"/>
<evidence type="ECO:0000313" key="4">
    <source>
        <dbReference type="Proteomes" id="UP000664521"/>
    </source>
</evidence>
<dbReference type="Proteomes" id="UP000664521">
    <property type="component" value="Unassembled WGS sequence"/>
</dbReference>
<feature type="compositionally biased region" description="Acidic residues" evidence="1">
    <location>
        <begin position="394"/>
        <end position="408"/>
    </location>
</feature>